<dbReference type="InterPro" id="IPR037522">
    <property type="entry name" value="HD_GYP_dom"/>
</dbReference>
<reference evidence="6 7" key="1">
    <citation type="submission" date="2020-08" db="EMBL/GenBank/DDBJ databases">
        <title>Genome public.</title>
        <authorList>
            <person name="Liu C."/>
            <person name="Sun Q."/>
        </authorList>
    </citation>
    <scope>NUCLEOTIDE SEQUENCE [LARGE SCALE GENOMIC DNA]</scope>
    <source>
        <strain evidence="6 7">NSJ-35</strain>
    </source>
</reference>
<dbReference type="SUPFAM" id="SSF52172">
    <property type="entry name" value="CheY-like"/>
    <property type="match status" value="1"/>
</dbReference>
<dbReference type="PROSITE" id="PS50110">
    <property type="entry name" value="RESPONSE_REGULATORY"/>
    <property type="match status" value="1"/>
</dbReference>
<evidence type="ECO:0000256" key="2">
    <source>
        <dbReference type="ARBA" id="ARBA00024867"/>
    </source>
</evidence>
<dbReference type="EMBL" id="JACOON010000008">
    <property type="protein sequence ID" value="MBC5649445.1"/>
    <property type="molecule type" value="Genomic_DNA"/>
</dbReference>
<proteinExistence type="predicted"/>
<evidence type="ECO:0000313" key="7">
    <source>
        <dbReference type="Proteomes" id="UP000606889"/>
    </source>
</evidence>
<name>A0ABR7EI50_9FIRM</name>
<accession>A0ABR7EI50</accession>
<feature type="domain" description="Response regulatory" evidence="4">
    <location>
        <begin position="4"/>
        <end position="121"/>
    </location>
</feature>
<organism evidence="6 7">
    <name type="scientific">Christensenella tenuis</name>
    <dbReference type="NCBI Taxonomy" id="2763033"/>
    <lineage>
        <taxon>Bacteria</taxon>
        <taxon>Bacillati</taxon>
        <taxon>Bacillota</taxon>
        <taxon>Clostridia</taxon>
        <taxon>Christensenellales</taxon>
        <taxon>Christensenellaceae</taxon>
        <taxon>Christensenella</taxon>
    </lineage>
</organism>
<keyword evidence="7" id="KW-1185">Reference proteome</keyword>
<evidence type="ECO:0000256" key="1">
    <source>
        <dbReference type="ARBA" id="ARBA00018672"/>
    </source>
</evidence>
<dbReference type="RefSeq" id="WP_186858897.1">
    <property type="nucleotide sequence ID" value="NZ_JACOON010000008.1"/>
</dbReference>
<dbReference type="InterPro" id="IPR003607">
    <property type="entry name" value="HD/PDEase_dom"/>
</dbReference>
<feature type="domain" description="HD-GYP" evidence="5">
    <location>
        <begin position="141"/>
        <end position="347"/>
    </location>
</feature>
<evidence type="ECO:0000256" key="3">
    <source>
        <dbReference type="PROSITE-ProRule" id="PRU00169"/>
    </source>
</evidence>
<dbReference type="Pfam" id="PF00072">
    <property type="entry name" value="Response_reg"/>
    <property type="match status" value="1"/>
</dbReference>
<dbReference type="InterPro" id="IPR052020">
    <property type="entry name" value="Cyclic_di-GMP/3'3'-cGAMP_PDE"/>
</dbReference>
<evidence type="ECO:0000259" key="5">
    <source>
        <dbReference type="PROSITE" id="PS51832"/>
    </source>
</evidence>
<evidence type="ECO:0000313" key="6">
    <source>
        <dbReference type="EMBL" id="MBC5649445.1"/>
    </source>
</evidence>
<dbReference type="Gene3D" id="3.40.50.2300">
    <property type="match status" value="1"/>
</dbReference>
<protein>
    <recommendedName>
        <fullName evidence="1">Stage 0 sporulation protein A homolog</fullName>
    </recommendedName>
</protein>
<comment type="caution">
    <text evidence="6">The sequence shown here is derived from an EMBL/GenBank/DDBJ whole genome shotgun (WGS) entry which is preliminary data.</text>
</comment>
<dbReference type="SMART" id="SM00448">
    <property type="entry name" value="REC"/>
    <property type="match status" value="1"/>
</dbReference>
<dbReference type="InterPro" id="IPR011006">
    <property type="entry name" value="CheY-like_superfamily"/>
</dbReference>
<keyword evidence="3" id="KW-0597">Phosphoprotein</keyword>
<dbReference type="PANTHER" id="PTHR45228">
    <property type="entry name" value="CYCLIC DI-GMP PHOSPHODIESTERASE TM_0186-RELATED"/>
    <property type="match status" value="1"/>
</dbReference>
<dbReference type="Gene3D" id="1.10.3210.10">
    <property type="entry name" value="Hypothetical protein af1432"/>
    <property type="match status" value="1"/>
</dbReference>
<dbReference type="SUPFAM" id="SSF109604">
    <property type="entry name" value="HD-domain/PDEase-like"/>
    <property type="match status" value="1"/>
</dbReference>
<feature type="modified residue" description="4-aspartylphosphate" evidence="3">
    <location>
        <position position="54"/>
    </location>
</feature>
<dbReference type="Pfam" id="PF13487">
    <property type="entry name" value="HD_5"/>
    <property type="match status" value="1"/>
</dbReference>
<dbReference type="PROSITE" id="PS51832">
    <property type="entry name" value="HD_GYP"/>
    <property type="match status" value="1"/>
</dbReference>
<gene>
    <name evidence="6" type="ORF">H8S18_13945</name>
</gene>
<dbReference type="CDD" id="cd00077">
    <property type="entry name" value="HDc"/>
    <property type="match status" value="1"/>
</dbReference>
<comment type="function">
    <text evidence="2">May play the central regulatory role in sporulation. It may be an element of the effector pathway responsible for the activation of sporulation genes in response to nutritional stress. Spo0A may act in concert with spo0H (a sigma factor) to control the expression of some genes that are critical to the sporulation process.</text>
</comment>
<dbReference type="Proteomes" id="UP000606889">
    <property type="component" value="Unassembled WGS sequence"/>
</dbReference>
<sequence length="350" mass="40364">MKEKLLIVDDAELNRVVLEELLSPEYETICACGGREAIEIMERERENLALVLLDVMMPDMDGYEVLEYMNFNGVLKRTPAIMVTGADSAEDEEKCLRMGAMDFVRKPYVTDVVKRRVKNVVELYRYQNGLEEVLEQKAETLSNVNEIIVAVLTSVLETKTTESREHIQRVRLYTRELLKFLYEHSDDKNGLTPQTIETICIASVLHDIGELLIPERILRERASDLTDEERLIWQQHTVKGCQLIEPLKNIENKDYIRYCYNICRSHHEKWDGSGFPDRLVGDDIPICAQAVGLAHSYDEMIVSKGYTHEQAVERIHDGVFHSFSPVLVETFQLVADDFRLILEKNPESEK</sequence>
<dbReference type="InterPro" id="IPR001789">
    <property type="entry name" value="Sig_transdc_resp-reg_receiver"/>
</dbReference>
<evidence type="ECO:0000259" key="4">
    <source>
        <dbReference type="PROSITE" id="PS50110"/>
    </source>
</evidence>